<feature type="domain" description="AMP-dependent synthetase/ligase" evidence="3">
    <location>
        <begin position="30"/>
        <end position="374"/>
    </location>
</feature>
<evidence type="ECO:0000259" key="3">
    <source>
        <dbReference type="Pfam" id="PF00501"/>
    </source>
</evidence>
<evidence type="ECO:0000259" key="4">
    <source>
        <dbReference type="Pfam" id="PF13193"/>
    </source>
</evidence>
<dbReference type="PANTHER" id="PTHR43201:SF5">
    <property type="entry name" value="MEDIUM-CHAIN ACYL-COA LIGASE ACSF2, MITOCHONDRIAL"/>
    <property type="match status" value="1"/>
</dbReference>
<dbReference type="InterPro" id="IPR000873">
    <property type="entry name" value="AMP-dep_synth/lig_dom"/>
</dbReference>
<evidence type="ECO:0000256" key="2">
    <source>
        <dbReference type="ARBA" id="ARBA00022598"/>
    </source>
</evidence>
<dbReference type="Proteomes" id="UP000634529">
    <property type="component" value="Unassembled WGS sequence"/>
</dbReference>
<dbReference type="InterPro" id="IPR025110">
    <property type="entry name" value="AMP-bd_C"/>
</dbReference>
<dbReference type="RefSeq" id="WP_192024157.1">
    <property type="nucleotide sequence ID" value="NZ_JACYTN010000002.1"/>
</dbReference>
<dbReference type="PROSITE" id="PS00455">
    <property type="entry name" value="AMP_BINDING"/>
    <property type="match status" value="1"/>
</dbReference>
<dbReference type="Pfam" id="PF13193">
    <property type="entry name" value="AMP-binding_C"/>
    <property type="match status" value="1"/>
</dbReference>
<keyword evidence="6" id="KW-1185">Reference proteome</keyword>
<organism evidence="5 6">
    <name type="scientific">Paenibacillus arenosi</name>
    <dbReference type="NCBI Taxonomy" id="2774142"/>
    <lineage>
        <taxon>Bacteria</taxon>
        <taxon>Bacillati</taxon>
        <taxon>Bacillota</taxon>
        <taxon>Bacilli</taxon>
        <taxon>Bacillales</taxon>
        <taxon>Paenibacillaceae</taxon>
        <taxon>Paenibacillus</taxon>
    </lineage>
</organism>
<dbReference type="InterPro" id="IPR042099">
    <property type="entry name" value="ANL_N_sf"/>
</dbReference>
<dbReference type="Gene3D" id="3.40.50.12780">
    <property type="entry name" value="N-terminal domain of ligase-like"/>
    <property type="match status" value="1"/>
</dbReference>
<dbReference type="GO" id="GO:0016874">
    <property type="term" value="F:ligase activity"/>
    <property type="evidence" value="ECO:0007669"/>
    <property type="project" value="UniProtKB-KW"/>
</dbReference>
<protein>
    <submittedName>
        <fullName evidence="5">Acyl--CoA ligase</fullName>
    </submittedName>
</protein>
<comment type="caution">
    <text evidence="5">The sequence shown here is derived from an EMBL/GenBank/DDBJ whole genome shotgun (WGS) entry which is preliminary data.</text>
</comment>
<evidence type="ECO:0000313" key="6">
    <source>
        <dbReference type="Proteomes" id="UP000634529"/>
    </source>
</evidence>
<dbReference type="Gene3D" id="3.30.300.30">
    <property type="match status" value="1"/>
</dbReference>
<proteinExistence type="inferred from homology"/>
<dbReference type="CDD" id="cd04433">
    <property type="entry name" value="AFD_class_I"/>
    <property type="match status" value="1"/>
</dbReference>
<dbReference type="EMBL" id="JACYTN010000002">
    <property type="protein sequence ID" value="MBD8497778.1"/>
    <property type="molecule type" value="Genomic_DNA"/>
</dbReference>
<dbReference type="InterPro" id="IPR020845">
    <property type="entry name" value="AMP-binding_CS"/>
</dbReference>
<keyword evidence="2 5" id="KW-0436">Ligase</keyword>
<gene>
    <name evidence="5" type="ORF">IFO66_05595</name>
</gene>
<dbReference type="SUPFAM" id="SSF56801">
    <property type="entry name" value="Acetyl-CoA synthetase-like"/>
    <property type="match status" value="1"/>
</dbReference>
<evidence type="ECO:0000313" key="5">
    <source>
        <dbReference type="EMBL" id="MBD8497778.1"/>
    </source>
</evidence>
<reference evidence="5 6" key="1">
    <citation type="submission" date="2020-09" db="EMBL/GenBank/DDBJ databases">
        <title>Paenibacillus sp. CAU 1523 isolated from sand of Haeundae Beach.</title>
        <authorList>
            <person name="Kim W."/>
        </authorList>
    </citation>
    <scope>NUCLEOTIDE SEQUENCE [LARGE SCALE GENOMIC DNA]</scope>
    <source>
        <strain evidence="5 6">CAU 1523</strain>
    </source>
</reference>
<dbReference type="PANTHER" id="PTHR43201">
    <property type="entry name" value="ACYL-COA SYNTHETASE"/>
    <property type="match status" value="1"/>
</dbReference>
<dbReference type="InterPro" id="IPR045851">
    <property type="entry name" value="AMP-bd_C_sf"/>
</dbReference>
<dbReference type="Pfam" id="PF00501">
    <property type="entry name" value="AMP-binding"/>
    <property type="match status" value="1"/>
</dbReference>
<name>A0ABR9AUK3_9BACL</name>
<evidence type="ECO:0000256" key="1">
    <source>
        <dbReference type="ARBA" id="ARBA00006432"/>
    </source>
</evidence>
<sequence>MNTTTLKSWLQSHRWNEEAGVYETDNGNVTNFLSYKDMIHEAEQWASGWRKELGAGDSPFIALVWMDQSIYSLTSLFAVILAGGIPVPLHEYTVPDEVIRIVKWMEPDLIILPSSKLQHMGGELQLMDKCKRCHIIEIDGKDRWHIYGEPKVHLEREGISSQLNQTAIIFLSSGSTGLPKGIMLSDANMMANLRQIQSAVKLGAKDRVLLFKSLGYSSTFTGELLLAMFAGASIYLCSIRHPLELIRWVDKLQITYVCTVPALITALDKNRSWSFPSMGSLMKLLIIGGKSAHNTVESLLLRLPSTQIMLCYGLTEAAPRVCIFTLNDAPDKAGASGLPLDGVVLQIRDDSQEVEAGTTGEIYVQGPNVMLGYYKDEVRSKAVLTEHGLRTNDIGYVDDDGYLYVTGRVDNAMNVGGHTLYPEAIELVLSIHPMIDEVAVLSIEDVNWGERIIALVVCNPENIGEQELHSYCQHKLQPAQRPKEIVIVPTIPKTRSGKINRAVLKPLYLEVHHDKYVH</sequence>
<feature type="domain" description="AMP-binding enzyme C-terminal" evidence="4">
    <location>
        <begin position="425"/>
        <end position="498"/>
    </location>
</feature>
<accession>A0ABR9AUK3</accession>
<comment type="similarity">
    <text evidence="1">Belongs to the ATP-dependent AMP-binding enzyme family.</text>
</comment>